<dbReference type="Pfam" id="PF03168">
    <property type="entry name" value="LEA_2"/>
    <property type="match status" value="1"/>
</dbReference>
<evidence type="ECO:0000256" key="2">
    <source>
        <dbReference type="ARBA" id="ARBA00022692"/>
    </source>
</evidence>
<evidence type="ECO:0000256" key="5">
    <source>
        <dbReference type="SAM" id="MobiDB-lite"/>
    </source>
</evidence>
<dbReference type="EMBL" id="PJQL01000715">
    <property type="protein sequence ID" value="RCH93292.1"/>
    <property type="molecule type" value="Genomic_DNA"/>
</dbReference>
<dbReference type="PANTHER" id="PTHR31234:SF2">
    <property type="entry name" value="OS05G0199100 PROTEIN"/>
    <property type="match status" value="1"/>
</dbReference>
<gene>
    <name evidence="8" type="ORF">CU097_006547</name>
</gene>
<dbReference type="SUPFAM" id="SSF117070">
    <property type="entry name" value="LEA14-like"/>
    <property type="match status" value="1"/>
</dbReference>
<dbReference type="Proteomes" id="UP000252139">
    <property type="component" value="Unassembled WGS sequence"/>
</dbReference>
<evidence type="ECO:0000256" key="1">
    <source>
        <dbReference type="ARBA" id="ARBA00004167"/>
    </source>
</evidence>
<dbReference type="InterPro" id="IPR044839">
    <property type="entry name" value="NDR1-like"/>
</dbReference>
<evidence type="ECO:0000313" key="9">
    <source>
        <dbReference type="Proteomes" id="UP000252139"/>
    </source>
</evidence>
<name>A0A367JTJ1_RHIAZ</name>
<evidence type="ECO:0000256" key="3">
    <source>
        <dbReference type="ARBA" id="ARBA00022989"/>
    </source>
</evidence>
<keyword evidence="3 6" id="KW-1133">Transmembrane helix</keyword>
<reference evidence="8 9" key="1">
    <citation type="journal article" date="2018" name="G3 (Bethesda)">
        <title>Phylogenetic and Phylogenomic Definition of Rhizopus Species.</title>
        <authorList>
            <person name="Gryganskyi A.P."/>
            <person name="Golan J."/>
            <person name="Dolatabadi S."/>
            <person name="Mondo S."/>
            <person name="Robb S."/>
            <person name="Idnurm A."/>
            <person name="Muszewska A."/>
            <person name="Steczkiewicz K."/>
            <person name="Masonjones S."/>
            <person name="Liao H.L."/>
            <person name="Gajdeczka M.T."/>
            <person name="Anike F."/>
            <person name="Vuek A."/>
            <person name="Anishchenko I.M."/>
            <person name="Voigt K."/>
            <person name="de Hoog G.S."/>
            <person name="Smith M.E."/>
            <person name="Heitman J."/>
            <person name="Vilgalys R."/>
            <person name="Stajich J.E."/>
        </authorList>
    </citation>
    <scope>NUCLEOTIDE SEQUENCE [LARGE SCALE GENOMIC DNA]</scope>
    <source>
        <strain evidence="8 9">CBS 357.93</strain>
    </source>
</reference>
<dbReference type="STRING" id="86630.A0A367JTJ1"/>
<keyword evidence="9" id="KW-1185">Reference proteome</keyword>
<evidence type="ECO:0000313" key="8">
    <source>
        <dbReference type="EMBL" id="RCH93292.1"/>
    </source>
</evidence>
<dbReference type="PANTHER" id="PTHR31234">
    <property type="entry name" value="LATE EMBRYOGENESIS ABUNDANT (LEA) HYDROXYPROLINE-RICH GLYCOPROTEIN FAMILY"/>
    <property type="match status" value="1"/>
</dbReference>
<feature type="domain" description="Late embryogenesis abundant protein LEA-2 subgroup" evidence="7">
    <location>
        <begin position="144"/>
        <end position="250"/>
    </location>
</feature>
<dbReference type="AlphaFoldDB" id="A0A367JTJ1"/>
<keyword evidence="4 6" id="KW-0472">Membrane</keyword>
<accession>A0A367JTJ1</accession>
<dbReference type="InterPro" id="IPR004864">
    <property type="entry name" value="LEA_2"/>
</dbReference>
<comment type="subcellular location">
    <subcellularLocation>
        <location evidence="1">Membrane</location>
        <topology evidence="1">Single-pass membrane protein</topology>
    </subcellularLocation>
</comment>
<feature type="compositionally biased region" description="Low complexity" evidence="5">
    <location>
        <begin position="1"/>
        <end position="12"/>
    </location>
</feature>
<keyword evidence="2 6" id="KW-0812">Transmembrane</keyword>
<proteinExistence type="predicted"/>
<sequence length="298" mass="33049">MSNYYYQPQQHQQPPPPPQQQQPYYHEAYPMYDMNNNAVRPTTADGYYKEPYYPESNERYARYNTSPPMSCCDRVCCGCCTCCPRWCRWISCILFILIIALAIVIGVLASQFKVPKVDFTGIQGTPQFTINNTILNVNANLGFTVNNPNIESITFTSLDAEIYYHGYDNTSIGQGTIKDLHISSNGYTNFVFPFTLKVDITNPQDQAIASKLMSDCGIGGGQAQKINLDYKVVATVNIIGISIHVPYSSSASFDCPMNSAGQQDVLNTISQMLPNILGMSTTSSLLSKLPSLLSTKIS</sequence>
<dbReference type="GO" id="GO:0098542">
    <property type="term" value="P:defense response to other organism"/>
    <property type="evidence" value="ECO:0007669"/>
    <property type="project" value="InterPro"/>
</dbReference>
<feature type="region of interest" description="Disordered" evidence="5">
    <location>
        <begin position="1"/>
        <end position="22"/>
    </location>
</feature>
<dbReference type="OrthoDB" id="20273at2759"/>
<comment type="caution">
    <text evidence="8">The sequence shown here is derived from an EMBL/GenBank/DDBJ whole genome shotgun (WGS) entry which is preliminary data.</text>
</comment>
<evidence type="ECO:0000256" key="6">
    <source>
        <dbReference type="SAM" id="Phobius"/>
    </source>
</evidence>
<feature type="transmembrane region" description="Helical" evidence="6">
    <location>
        <begin position="88"/>
        <end position="109"/>
    </location>
</feature>
<dbReference type="Gene3D" id="2.60.40.1820">
    <property type="match status" value="1"/>
</dbReference>
<protein>
    <recommendedName>
        <fullName evidence="7">Late embryogenesis abundant protein LEA-2 subgroup domain-containing protein</fullName>
    </recommendedName>
</protein>
<organism evidence="8 9">
    <name type="scientific">Rhizopus azygosporus</name>
    <name type="common">Rhizopus microsporus var. azygosporus</name>
    <dbReference type="NCBI Taxonomy" id="86630"/>
    <lineage>
        <taxon>Eukaryota</taxon>
        <taxon>Fungi</taxon>
        <taxon>Fungi incertae sedis</taxon>
        <taxon>Mucoromycota</taxon>
        <taxon>Mucoromycotina</taxon>
        <taxon>Mucoromycetes</taxon>
        <taxon>Mucorales</taxon>
        <taxon>Mucorineae</taxon>
        <taxon>Rhizopodaceae</taxon>
        <taxon>Rhizopus</taxon>
    </lineage>
</organism>
<evidence type="ECO:0000256" key="4">
    <source>
        <dbReference type="ARBA" id="ARBA00023136"/>
    </source>
</evidence>
<evidence type="ECO:0000259" key="7">
    <source>
        <dbReference type="Pfam" id="PF03168"/>
    </source>
</evidence>
<dbReference type="GO" id="GO:0016020">
    <property type="term" value="C:membrane"/>
    <property type="evidence" value="ECO:0007669"/>
    <property type="project" value="UniProtKB-SubCell"/>
</dbReference>